<comment type="caution">
    <text evidence="5">The sequence shown here is derived from an EMBL/GenBank/DDBJ whole genome shotgun (WGS) entry which is preliminary data.</text>
</comment>
<dbReference type="STRING" id="380704.G3YFV6"/>
<dbReference type="InterPro" id="IPR027417">
    <property type="entry name" value="P-loop_NTPase"/>
</dbReference>
<reference evidence="5 6" key="1">
    <citation type="journal article" date="2011" name="Genome Res.">
        <title>Comparative genomics of citric-acid-producing Aspergillus niger ATCC 1015 versus enzyme-producing CBS 513.88.</title>
        <authorList>
            <person name="Andersen M.R."/>
            <person name="Salazar M.P."/>
            <person name="Schaap P.J."/>
            <person name="van de Vondervoort P.J."/>
            <person name="Culley D."/>
            <person name="Thykaer J."/>
            <person name="Frisvad J.C."/>
            <person name="Nielsen K.F."/>
            <person name="Albang R."/>
            <person name="Albermann K."/>
            <person name="Berka R.M."/>
            <person name="Braus G.H."/>
            <person name="Braus-Stromeyer S.A."/>
            <person name="Corrochano L.M."/>
            <person name="Dai Z."/>
            <person name="van Dijck P.W."/>
            <person name="Hofmann G."/>
            <person name="Lasure L.L."/>
            <person name="Magnuson J.K."/>
            <person name="Menke H."/>
            <person name="Meijer M."/>
            <person name="Meijer S.L."/>
            <person name="Nielsen J.B."/>
            <person name="Nielsen M.L."/>
            <person name="van Ooyen A.J."/>
            <person name="Pel H.J."/>
            <person name="Poulsen L."/>
            <person name="Samson R.A."/>
            <person name="Stam H."/>
            <person name="Tsang A."/>
            <person name="van den Brink J.M."/>
            <person name="Atkins A."/>
            <person name="Aerts A."/>
            <person name="Shapiro H."/>
            <person name="Pangilinan J."/>
            <person name="Salamov A."/>
            <person name="Lou Y."/>
            <person name="Lindquist E."/>
            <person name="Lucas S."/>
            <person name="Grimwood J."/>
            <person name="Grigoriev I.V."/>
            <person name="Kubicek C.P."/>
            <person name="Martinez D."/>
            <person name="van Peij N.N."/>
            <person name="Roubos J.A."/>
            <person name="Nielsen J."/>
            <person name="Baker S.E."/>
        </authorList>
    </citation>
    <scope>NUCLEOTIDE SEQUENCE [LARGE SCALE GENOMIC DNA]</scope>
    <source>
        <strain evidence="6">ATCC 1015 / CBS 113.46 / FGSC A1144 / LSHB Ac4 / NCTC 3858a / NRRL 328 / USDA 3528.7</strain>
    </source>
</reference>
<dbReference type="EMBL" id="ACJE01000021">
    <property type="protein sequence ID" value="EHA18524.1"/>
    <property type="molecule type" value="Genomic_DNA"/>
</dbReference>
<dbReference type="InterPro" id="IPR050896">
    <property type="entry name" value="Mito_lipid_metab_GTPase"/>
</dbReference>
<feature type="domain" description="Sde2 ubiquitin" evidence="3">
    <location>
        <begin position="6"/>
        <end position="95"/>
    </location>
</feature>
<evidence type="ECO:0000256" key="1">
    <source>
        <dbReference type="SAM" id="Coils"/>
    </source>
</evidence>
<evidence type="ECO:0000256" key="2">
    <source>
        <dbReference type="SAM" id="MobiDB-lite"/>
    </source>
</evidence>
<evidence type="ECO:0000313" key="5">
    <source>
        <dbReference type="EMBL" id="EHA18524.1"/>
    </source>
</evidence>
<dbReference type="AlphaFoldDB" id="G3YFV6"/>
<feature type="region of interest" description="Disordered" evidence="2">
    <location>
        <begin position="102"/>
        <end position="133"/>
    </location>
</feature>
<organism evidence="5 6">
    <name type="scientific">Aspergillus niger (strain ATCC 1015 / CBS 113.46 / FGSC A1144 / LSHB Ac4 / NCTC 3858a / NRRL 328 / USDA 3528.7)</name>
    <dbReference type="NCBI Taxonomy" id="380704"/>
    <lineage>
        <taxon>Eukaryota</taxon>
        <taxon>Fungi</taxon>
        <taxon>Dikarya</taxon>
        <taxon>Ascomycota</taxon>
        <taxon>Pezizomycotina</taxon>
        <taxon>Eurotiomycetes</taxon>
        <taxon>Eurotiomycetidae</taxon>
        <taxon>Eurotiales</taxon>
        <taxon>Aspergillaceae</taxon>
        <taxon>Aspergillus</taxon>
        <taxon>Aspergillus subgen. Circumdati</taxon>
    </lineage>
</organism>
<evidence type="ECO:0000259" key="4">
    <source>
        <dbReference type="Pfam" id="PF22782"/>
    </source>
</evidence>
<dbReference type="HOGENOM" id="CLU_315719_0_0_1"/>
<dbReference type="SUPFAM" id="SSF52540">
    <property type="entry name" value="P-loop containing nucleoside triphosphate hydrolases"/>
    <property type="match status" value="1"/>
</dbReference>
<dbReference type="PANTHER" id="PTHR46434:SF1">
    <property type="entry name" value="GENETIC INTERACTOR OF PROHIBITINS 3, MITOCHONDRIAL"/>
    <property type="match status" value="1"/>
</dbReference>
<proteinExistence type="predicted"/>
<feature type="compositionally biased region" description="Low complexity" evidence="2">
    <location>
        <begin position="227"/>
        <end position="246"/>
    </location>
</feature>
<feature type="region of interest" description="Disordered" evidence="2">
    <location>
        <begin position="965"/>
        <end position="985"/>
    </location>
</feature>
<dbReference type="Proteomes" id="UP000009038">
    <property type="component" value="Unassembled WGS sequence"/>
</dbReference>
<protein>
    <submittedName>
        <fullName evidence="5">Uncharacterized protein</fullName>
    </submittedName>
</protein>
<feature type="domain" description="SDE2-like" evidence="4">
    <location>
        <begin position="96"/>
        <end position="208"/>
    </location>
</feature>
<sequence length="985" mass="109356">MASQNVNILLSTFPGLSLPSTLSFALPLSSSVADLTDKIASYLPPSLPLNRLILTTTSNKQLLPSSETLASYLISSNDNLATTSILPLRLSTPLCGGKGGFGSQLRAAGGRMSSKRKRNQGDDNGSSRNLDGRRLRTVNEAKALAEYLALKPEMDKKEKEERRRRWQAVVEAAEKRQEELKNRGGKQKIDGQWMEDKDEMNEKAREAVLMAMKDGMWTDNLRDTILGGSSTSASPSEGSGQETSSSSEEESDDEQEMEDAPGPSSEPARSAAPRRYIGFDEDDEFMRADSIKNNIFTTTVSLLHYLVILLSAIYQLELDFHRISPPSSPTPQTSTTMSPYLGRMIPRGRLPYHRAPLQISRQLLRLPKPSLRTTTAVFFRRPEVARSFSTSIPLHASPSAEPIIEEAVLPVCCPGCGAYAQTVEPSEPGYYGKTRKQTRKLLSETKQFVEGEENGEEGKGLKAEGEKAADRIQKYLELTDVGGSVPRPKSADTAGKYLEKSKAPVQICDRCHDLLHHNKAVPAISPTMDSLRAYLDESPHNHNRIYHVVDAADFPMSVVKDIYTTLGIMDPRSKNRRSATYKYKSGKKLPTISFVINRSDLLAATKEQVDSKMEYVRSVLRDTFGLSHEEFRLGNVHMISAQRGWWTKKVKEEIREHGGGIWVVGKANVGKSSFIEACFPKDSRNLEKIAELIELREEESRMATHFDSSAIDSEGLLPPAPREDLYPILPVVSSLPGTTVSPIRIPFGRGRGEMIDLPGLDRGELADHVRDEFKRDLIMTKRKKPERLSIKPGQSLLLGGGLVRITPVNPEDVVMAACFVPLETHLTRTEKAIEMQTEQRPYPKANIAREGTGQVISSAGVFDLKWDVTQSHLPRSIAKAVEDKHIKMPSLPYKVMSTDILIEGCGWVELTVQIRAKSAKESDSENKTSKSFPQVEVFTPHGRHVGSRAPIECWKFIEAKKVADNRAKGPRGRQNIGLEKRARHG</sequence>
<evidence type="ECO:0000313" key="6">
    <source>
        <dbReference type="Proteomes" id="UP000009038"/>
    </source>
</evidence>
<accession>G3YFV6</accession>
<dbReference type="PANTHER" id="PTHR46434">
    <property type="entry name" value="GENETIC INTERACTOR OF PROHIBITINS 3, MITOCHONDRIAL"/>
    <property type="match status" value="1"/>
</dbReference>
<feature type="coiled-coil region" evidence="1">
    <location>
        <begin position="156"/>
        <end position="183"/>
    </location>
</feature>
<dbReference type="OrthoDB" id="1696305at2759"/>
<evidence type="ECO:0000259" key="3">
    <source>
        <dbReference type="Pfam" id="PF13019"/>
    </source>
</evidence>
<feature type="compositionally biased region" description="Acidic residues" evidence="2">
    <location>
        <begin position="247"/>
        <end position="259"/>
    </location>
</feature>
<dbReference type="Pfam" id="PF13019">
    <property type="entry name" value="Sde2_N_Ubi_yeast"/>
    <property type="match status" value="1"/>
</dbReference>
<gene>
    <name evidence="5" type="ORF">ASPNIDRAFT_55691</name>
</gene>
<dbReference type="GO" id="GO:0005739">
    <property type="term" value="C:mitochondrion"/>
    <property type="evidence" value="ECO:0007669"/>
    <property type="project" value="TreeGrafter"/>
</dbReference>
<dbReference type="InterPro" id="IPR024974">
    <property type="entry name" value="Sde2_N"/>
</dbReference>
<dbReference type="Gene3D" id="3.40.50.300">
    <property type="entry name" value="P-loop containing nucleotide triphosphate hydrolases"/>
    <property type="match status" value="1"/>
</dbReference>
<dbReference type="InterPro" id="IPR053822">
    <property type="entry name" value="SDE2-like_dom"/>
</dbReference>
<dbReference type="Pfam" id="PF22782">
    <property type="entry name" value="SDE2"/>
    <property type="match status" value="1"/>
</dbReference>
<name>G3YFV6_ASPNA</name>
<feature type="region of interest" description="Disordered" evidence="2">
    <location>
        <begin position="220"/>
        <end position="274"/>
    </location>
</feature>
<keyword evidence="1" id="KW-0175">Coiled coil</keyword>